<dbReference type="EMBL" id="LAZR01042478">
    <property type="protein sequence ID" value="KKL09449.1"/>
    <property type="molecule type" value="Genomic_DNA"/>
</dbReference>
<dbReference type="PANTHER" id="PTHR23133:SF2">
    <property type="entry name" value="IMIDAZOLEGLYCEROL-PHOSPHATE DEHYDRATASE"/>
    <property type="match status" value="1"/>
</dbReference>
<organism evidence="6">
    <name type="scientific">marine sediment metagenome</name>
    <dbReference type="NCBI Taxonomy" id="412755"/>
    <lineage>
        <taxon>unclassified sequences</taxon>
        <taxon>metagenomes</taxon>
        <taxon>ecological metagenomes</taxon>
    </lineage>
</organism>
<dbReference type="SUPFAM" id="SSF54211">
    <property type="entry name" value="Ribosomal protein S5 domain 2-like"/>
    <property type="match status" value="2"/>
</dbReference>
<evidence type="ECO:0000313" key="6">
    <source>
        <dbReference type="EMBL" id="KKL09449.1"/>
    </source>
</evidence>
<evidence type="ECO:0000256" key="2">
    <source>
        <dbReference type="ARBA" id="ARBA00016664"/>
    </source>
</evidence>
<dbReference type="PROSITE" id="PS00954">
    <property type="entry name" value="IGP_DEHYDRATASE_1"/>
    <property type="match status" value="1"/>
</dbReference>
<proteinExistence type="inferred from homology"/>
<evidence type="ECO:0000256" key="1">
    <source>
        <dbReference type="ARBA" id="ARBA00005047"/>
    </source>
</evidence>
<dbReference type="PANTHER" id="PTHR23133">
    <property type="entry name" value="IMIDAZOLEGLYCEROL-PHOSPHATE DEHYDRATASE HIS7"/>
    <property type="match status" value="1"/>
</dbReference>
<dbReference type="NCBIfam" id="NF002111">
    <property type="entry name" value="PRK00951.2-1"/>
    <property type="match status" value="1"/>
</dbReference>
<evidence type="ECO:0000256" key="5">
    <source>
        <dbReference type="ARBA" id="ARBA00023239"/>
    </source>
</evidence>
<dbReference type="AlphaFoldDB" id="A0A0F9AIM4"/>
<keyword evidence="5" id="KW-0456">Lyase</keyword>
<name>A0A0F9AIM4_9ZZZZ</name>
<protein>
    <recommendedName>
        <fullName evidence="2">Imidazoleglycerol-phosphate dehydratase</fullName>
    </recommendedName>
</protein>
<accession>A0A0F9AIM4</accession>
<comment type="pathway">
    <text evidence="1">Amino-acid biosynthesis; L-histidine biosynthesis; L-histidine from 5-phospho-alpha-D-ribose 1-diphosphate: step 6/9.</text>
</comment>
<dbReference type="CDD" id="cd07914">
    <property type="entry name" value="IGPD"/>
    <property type="match status" value="1"/>
</dbReference>
<dbReference type="FunFam" id="3.30.230.40:FF:000001">
    <property type="entry name" value="Imidazoleglycerol-phosphate dehydratase HisB"/>
    <property type="match status" value="1"/>
</dbReference>
<dbReference type="InterPro" id="IPR000807">
    <property type="entry name" value="ImidazoleglycerolP_deHydtase"/>
</dbReference>
<sequence>MNARKSTISRKTKETQIELTLDLDGTGRVAAATGVGFLDHMLDHLGKHSLSDLSVRASGDVQVDDHHSVEDVAICLGEALKEDLGEKAGIRRYGWASVPMEESLANVALDLSGRAAGVFNVNFVGDKIGTFDVQLIEEFLRRLGCVAEMNLHVNVPYGTNDHHIAEAIFKAFAQALRAAKSADPDRAGQVPSTKGTL</sequence>
<dbReference type="NCBIfam" id="NF002114">
    <property type="entry name" value="PRK00951.2-4"/>
    <property type="match status" value="1"/>
</dbReference>
<dbReference type="InterPro" id="IPR020568">
    <property type="entry name" value="Ribosomal_Su5_D2-typ_SF"/>
</dbReference>
<dbReference type="InterPro" id="IPR020565">
    <property type="entry name" value="ImidazoleglycerP_deHydtase_CS"/>
</dbReference>
<keyword evidence="3" id="KW-0028">Amino-acid biosynthesis</keyword>
<dbReference type="FunFam" id="3.30.230.40:FF:000003">
    <property type="entry name" value="Imidazoleglycerol-phosphate dehydratase HisB"/>
    <property type="match status" value="1"/>
</dbReference>
<comment type="caution">
    <text evidence="6">The sequence shown here is derived from an EMBL/GenBank/DDBJ whole genome shotgun (WGS) entry which is preliminary data.</text>
</comment>
<gene>
    <name evidence="6" type="ORF">LCGC14_2565760</name>
</gene>
<dbReference type="GO" id="GO:0004424">
    <property type="term" value="F:imidazoleglycerol-phosphate dehydratase activity"/>
    <property type="evidence" value="ECO:0007669"/>
    <property type="project" value="InterPro"/>
</dbReference>
<dbReference type="GO" id="GO:0000105">
    <property type="term" value="P:L-histidine biosynthetic process"/>
    <property type="evidence" value="ECO:0007669"/>
    <property type="project" value="UniProtKB-UniPathway"/>
</dbReference>
<reference evidence="6" key="1">
    <citation type="journal article" date="2015" name="Nature">
        <title>Complex archaea that bridge the gap between prokaryotes and eukaryotes.</title>
        <authorList>
            <person name="Spang A."/>
            <person name="Saw J.H."/>
            <person name="Jorgensen S.L."/>
            <person name="Zaremba-Niedzwiedzka K."/>
            <person name="Martijn J."/>
            <person name="Lind A.E."/>
            <person name="van Eijk R."/>
            <person name="Schleper C."/>
            <person name="Guy L."/>
            <person name="Ettema T.J."/>
        </authorList>
    </citation>
    <scope>NUCLEOTIDE SEQUENCE</scope>
</reference>
<dbReference type="Gene3D" id="3.30.230.40">
    <property type="entry name" value="Imidazole glycerol phosphate dehydratase, domain 1"/>
    <property type="match status" value="2"/>
</dbReference>
<dbReference type="UniPathway" id="UPA00031">
    <property type="reaction ID" value="UER00011"/>
</dbReference>
<dbReference type="HAMAP" id="MF_00076">
    <property type="entry name" value="HisB"/>
    <property type="match status" value="1"/>
</dbReference>
<keyword evidence="4" id="KW-0368">Histidine biosynthesis</keyword>
<dbReference type="PROSITE" id="PS00955">
    <property type="entry name" value="IGP_DEHYDRATASE_2"/>
    <property type="match status" value="1"/>
</dbReference>
<evidence type="ECO:0000256" key="3">
    <source>
        <dbReference type="ARBA" id="ARBA00022605"/>
    </source>
</evidence>
<dbReference type="InterPro" id="IPR038494">
    <property type="entry name" value="IGPD_sf"/>
</dbReference>
<evidence type="ECO:0000256" key="4">
    <source>
        <dbReference type="ARBA" id="ARBA00023102"/>
    </source>
</evidence>
<dbReference type="Pfam" id="PF00475">
    <property type="entry name" value="IGPD"/>
    <property type="match status" value="1"/>
</dbReference>